<keyword evidence="3" id="KW-1185">Reference proteome</keyword>
<dbReference type="Proteomes" id="UP001054945">
    <property type="component" value="Unassembled WGS sequence"/>
</dbReference>
<dbReference type="EMBL" id="BPLR01020482">
    <property type="protein sequence ID" value="GIX79331.1"/>
    <property type="molecule type" value="Genomic_DNA"/>
</dbReference>
<organism evidence="2 3">
    <name type="scientific">Caerostris extrusa</name>
    <name type="common">Bark spider</name>
    <name type="synonym">Caerostris bankana</name>
    <dbReference type="NCBI Taxonomy" id="172846"/>
    <lineage>
        <taxon>Eukaryota</taxon>
        <taxon>Metazoa</taxon>
        <taxon>Ecdysozoa</taxon>
        <taxon>Arthropoda</taxon>
        <taxon>Chelicerata</taxon>
        <taxon>Arachnida</taxon>
        <taxon>Araneae</taxon>
        <taxon>Araneomorphae</taxon>
        <taxon>Entelegynae</taxon>
        <taxon>Araneoidea</taxon>
        <taxon>Araneidae</taxon>
        <taxon>Caerostris</taxon>
    </lineage>
</organism>
<dbReference type="AlphaFoldDB" id="A0AAV4N6L6"/>
<protein>
    <recommendedName>
        <fullName evidence="4">Secreted protein</fullName>
    </recommendedName>
</protein>
<evidence type="ECO:0000313" key="3">
    <source>
        <dbReference type="Proteomes" id="UP001054945"/>
    </source>
</evidence>
<reference evidence="2 3" key="1">
    <citation type="submission" date="2021-06" db="EMBL/GenBank/DDBJ databases">
        <title>Caerostris extrusa draft genome.</title>
        <authorList>
            <person name="Kono N."/>
            <person name="Arakawa K."/>
        </authorList>
    </citation>
    <scope>NUCLEOTIDE SEQUENCE [LARGE SCALE GENOMIC DNA]</scope>
</reference>
<proteinExistence type="predicted"/>
<accession>A0AAV4N6L6</accession>
<feature type="chain" id="PRO_5043808700" description="Secreted protein" evidence="1">
    <location>
        <begin position="24"/>
        <end position="105"/>
    </location>
</feature>
<gene>
    <name evidence="2" type="ORF">CEXT_419841</name>
</gene>
<feature type="signal peptide" evidence="1">
    <location>
        <begin position="1"/>
        <end position="23"/>
    </location>
</feature>
<sequence>MHSLTRTCSSTAFFSLFFSSARASIPWNSTHNPGQMHNDLGRSEYSFGMLFFPRTCRQEGSFQYVQGELPEFNHGQSTVSFTNSCSVPRHQWPLHARHQEGFLVS</sequence>
<evidence type="ECO:0008006" key="4">
    <source>
        <dbReference type="Google" id="ProtNLM"/>
    </source>
</evidence>
<evidence type="ECO:0000313" key="2">
    <source>
        <dbReference type="EMBL" id="GIX79331.1"/>
    </source>
</evidence>
<keyword evidence="1" id="KW-0732">Signal</keyword>
<evidence type="ECO:0000256" key="1">
    <source>
        <dbReference type="SAM" id="SignalP"/>
    </source>
</evidence>
<name>A0AAV4N6L6_CAEEX</name>
<comment type="caution">
    <text evidence="2">The sequence shown here is derived from an EMBL/GenBank/DDBJ whole genome shotgun (WGS) entry which is preliminary data.</text>
</comment>